<evidence type="ECO:0000313" key="2">
    <source>
        <dbReference type="EMBL" id="XBV47778.1"/>
    </source>
</evidence>
<feature type="transmembrane region" description="Helical" evidence="1">
    <location>
        <begin position="6"/>
        <end position="24"/>
    </location>
</feature>
<proteinExistence type="predicted"/>
<keyword evidence="1" id="KW-0472">Membrane</keyword>
<geneLocation type="plasmid" evidence="2">
    <name>plasmindC</name>
</geneLocation>
<accession>A0AAU7U595</accession>
<protein>
    <recommendedName>
        <fullName evidence="3">DUF4760 domain-containing protein</fullName>
    </recommendedName>
</protein>
<keyword evidence="2" id="KW-0614">Plasmid</keyword>
<gene>
    <name evidence="2" type="ORF">AAF463_25210</name>
</gene>
<sequence length="211" mass="24569">MEKETWALLGAATAVAVPLVYNTLKEAVFEFKKKKREENYIIIQLIFVLDKYIAECEFLSRNDGIYNPETEQVEMAYKSPVLNLSSVKGEYKYLSIPILYKLHSIETKHAQVRNTLTTLDDSYYEDAPDFDAYYAKRRELYAYHGLHVIELSEEICRQFKIKHSSWEGGFNPAESIRERIVKIRAAKSATMLRRMENRAKRIAGRNRSTTP</sequence>
<evidence type="ECO:0000256" key="1">
    <source>
        <dbReference type="SAM" id="Phobius"/>
    </source>
</evidence>
<dbReference type="EMBL" id="CP158295">
    <property type="protein sequence ID" value="XBV47778.1"/>
    <property type="molecule type" value="Genomic_DNA"/>
</dbReference>
<keyword evidence="1" id="KW-0812">Transmembrane</keyword>
<name>A0AAU7U595_9GAMM</name>
<dbReference type="AlphaFoldDB" id="A0AAU7U595"/>
<keyword evidence="1" id="KW-1133">Transmembrane helix</keyword>
<organism evidence="2">
    <name type="scientific">Pantoea sp. BJ2</name>
    <dbReference type="NCBI Taxonomy" id="3141322"/>
    <lineage>
        <taxon>Bacteria</taxon>
        <taxon>Pseudomonadati</taxon>
        <taxon>Pseudomonadota</taxon>
        <taxon>Gammaproteobacteria</taxon>
        <taxon>Enterobacterales</taxon>
        <taxon>Erwiniaceae</taxon>
        <taxon>Pantoea</taxon>
    </lineage>
</organism>
<evidence type="ECO:0008006" key="3">
    <source>
        <dbReference type="Google" id="ProtNLM"/>
    </source>
</evidence>
<dbReference type="RefSeq" id="WP_350262831.1">
    <property type="nucleotide sequence ID" value="NZ_CP158295.1"/>
</dbReference>
<reference evidence="2" key="1">
    <citation type="submission" date="2024-06" db="EMBL/GenBank/DDBJ databases">
        <title>Multiomics insights into the TNT degradation mechanism by Pantoea sp. BJ2 isolated from an ammunition destruction site.</title>
        <authorList>
            <person name="Luo J."/>
        </authorList>
    </citation>
    <scope>NUCLEOTIDE SEQUENCE</scope>
    <source>
        <strain evidence="2">BJ2</strain>
        <plasmid evidence="2">plasmindC</plasmid>
    </source>
</reference>